<accession>A0A5N6E8D1</accession>
<proteinExistence type="predicted"/>
<gene>
    <name evidence="1" type="ORF">BDV33DRAFT_210301</name>
</gene>
<dbReference type="Proteomes" id="UP000326799">
    <property type="component" value="Unassembled WGS sequence"/>
</dbReference>
<protein>
    <recommendedName>
        <fullName evidence="3">VWFA domain-containing protein</fullName>
    </recommendedName>
</protein>
<dbReference type="AlphaFoldDB" id="A0A5N6E8D1"/>
<reference evidence="1 2" key="1">
    <citation type="submission" date="2019-04" db="EMBL/GenBank/DDBJ databases">
        <title>Fungal friends and foes A comparative genomics study of 23 Aspergillus species from section Flavi.</title>
        <authorList>
            <consortium name="DOE Joint Genome Institute"/>
            <person name="Kjaerbolling I."/>
            <person name="Vesth T.C."/>
            <person name="Frisvad J.C."/>
            <person name="Nybo J.L."/>
            <person name="Theobald S."/>
            <person name="Kildgaard S."/>
            <person name="Petersen T.I."/>
            <person name="Kuo A."/>
            <person name="Sato A."/>
            <person name="Lyhne E.K."/>
            <person name="Kogle M.E."/>
            <person name="Wiebenga A."/>
            <person name="Kun R.S."/>
            <person name="Lubbers R.J."/>
            <person name="Makela M.R."/>
            <person name="Barry K."/>
            <person name="Chovatia M."/>
            <person name="Clum A."/>
            <person name="Daum C."/>
            <person name="Haridas S."/>
            <person name="He G."/>
            <person name="LaButti K."/>
            <person name="Lipzen A."/>
            <person name="Mondo S."/>
            <person name="Pangilinan J."/>
            <person name="Riley R."/>
            <person name="Salamov A."/>
            <person name="Simmons B.A."/>
            <person name="Magnuson J.K."/>
            <person name="Henrissat B."/>
            <person name="Mortensen U.H."/>
            <person name="Larsen T.O."/>
            <person name="De vries R.P."/>
            <person name="Grigoriev I.V."/>
            <person name="Machida M."/>
            <person name="Baker S.E."/>
            <person name="Andersen M.R."/>
        </authorList>
    </citation>
    <scope>NUCLEOTIDE SEQUENCE [LARGE SCALE GENOMIC DNA]</scope>
    <source>
        <strain evidence="1 2">CBS 126849</strain>
    </source>
</reference>
<name>A0A5N6E8D1_9EURO</name>
<evidence type="ECO:0000313" key="1">
    <source>
        <dbReference type="EMBL" id="KAB8213345.1"/>
    </source>
</evidence>
<evidence type="ECO:0000313" key="2">
    <source>
        <dbReference type="Proteomes" id="UP000326799"/>
    </source>
</evidence>
<dbReference type="EMBL" id="ML733633">
    <property type="protein sequence ID" value="KAB8213345.1"/>
    <property type="molecule type" value="Genomic_DNA"/>
</dbReference>
<evidence type="ECO:0008006" key="3">
    <source>
        <dbReference type="Google" id="ProtNLM"/>
    </source>
</evidence>
<dbReference type="SUPFAM" id="SSF53300">
    <property type="entry name" value="vWA-like"/>
    <property type="match status" value="1"/>
</dbReference>
<sequence>MTRLTSKTWSGWERVLKLNSAQSNYAAPSLFEGIQAAIRCLVAEQSAQRASKLLLVSDIVDHVYLSQSNADNITASAIANGVSIYSLGVGLHHNADLLSSLSRRTWSFTASQSEVAFAFPSFIIPDYILVNIEILPSSKASAVSKRYKAQQIDIYQFPLLQFWLSSQRVSEEQHHKCSLQLFQRSSGEHIINYPAASYSTPSRASNIPSA</sequence>
<dbReference type="InterPro" id="IPR036465">
    <property type="entry name" value="vWFA_dom_sf"/>
</dbReference>
<keyword evidence="2" id="KW-1185">Reference proteome</keyword>
<organism evidence="1 2">
    <name type="scientific">Aspergillus novoparasiticus</name>
    <dbReference type="NCBI Taxonomy" id="986946"/>
    <lineage>
        <taxon>Eukaryota</taxon>
        <taxon>Fungi</taxon>
        <taxon>Dikarya</taxon>
        <taxon>Ascomycota</taxon>
        <taxon>Pezizomycotina</taxon>
        <taxon>Eurotiomycetes</taxon>
        <taxon>Eurotiomycetidae</taxon>
        <taxon>Eurotiales</taxon>
        <taxon>Aspergillaceae</taxon>
        <taxon>Aspergillus</taxon>
        <taxon>Aspergillus subgen. Circumdati</taxon>
    </lineage>
</organism>